<evidence type="ECO:0000313" key="8">
    <source>
        <dbReference type="Proteomes" id="UP000003635"/>
    </source>
</evidence>
<keyword evidence="8" id="KW-1185">Reference proteome</keyword>
<reference evidence="7 8" key="1">
    <citation type="journal article" date="2010" name="J. Bacteriol.">
        <title>Genome sequences of Oceanicola granulosus HTCC2516(T) and Oceanicola batsensis HTCC2597(TDelta).</title>
        <authorList>
            <person name="Thrash J.C."/>
            <person name="Cho J.C."/>
            <person name="Vergin K.L."/>
            <person name="Giovannoni S.J."/>
        </authorList>
    </citation>
    <scope>NUCLEOTIDE SEQUENCE [LARGE SCALE GENOMIC DNA]</scope>
    <source>
        <strain evidence="8">ATCC BAA-861 / DSM 15982 / KCTC 12143 / HTCC2516</strain>
    </source>
</reference>
<dbReference type="GO" id="GO:0030151">
    <property type="term" value="F:molybdenum ion binding"/>
    <property type="evidence" value="ECO:0007669"/>
    <property type="project" value="InterPro"/>
</dbReference>
<dbReference type="Gene3D" id="2.60.40.650">
    <property type="match status" value="1"/>
</dbReference>
<dbReference type="SUPFAM" id="SSF56524">
    <property type="entry name" value="Oxidoreductase molybdopterin-binding domain"/>
    <property type="match status" value="1"/>
</dbReference>
<feature type="domain" description="Moybdenum cofactor oxidoreductase dimerisation" evidence="6">
    <location>
        <begin position="240"/>
        <end position="356"/>
    </location>
</feature>
<dbReference type="InterPro" id="IPR008335">
    <property type="entry name" value="Mopterin_OxRdtase_euk"/>
</dbReference>
<protein>
    <submittedName>
        <fullName evidence="7">Molybdopterin oxidoreductase</fullName>
    </submittedName>
</protein>
<dbReference type="AlphaFoldDB" id="Q2CEE0"/>
<dbReference type="HOGENOM" id="CLU_003827_5_5_5"/>
<evidence type="ECO:0000313" key="7">
    <source>
        <dbReference type="EMBL" id="EAR51057.1"/>
    </source>
</evidence>
<dbReference type="Proteomes" id="UP000003635">
    <property type="component" value="Unassembled WGS sequence"/>
</dbReference>
<dbReference type="EMBL" id="AAOT01000018">
    <property type="protein sequence ID" value="EAR51057.1"/>
    <property type="molecule type" value="Genomic_DNA"/>
</dbReference>
<evidence type="ECO:0000259" key="6">
    <source>
        <dbReference type="Pfam" id="PF03404"/>
    </source>
</evidence>
<name>Q2CEE0_OCEGH</name>
<dbReference type="STRING" id="314256.OG2516_04144"/>
<dbReference type="Pfam" id="PF00174">
    <property type="entry name" value="Oxidored_molyb"/>
    <property type="match status" value="1"/>
</dbReference>
<evidence type="ECO:0000256" key="2">
    <source>
        <dbReference type="ARBA" id="ARBA00022505"/>
    </source>
</evidence>
<dbReference type="RefSeq" id="WP_007254357.1">
    <property type="nucleotide sequence ID" value="NZ_CH724107.1"/>
</dbReference>
<evidence type="ECO:0000256" key="4">
    <source>
        <dbReference type="ARBA" id="ARBA00023002"/>
    </source>
</evidence>
<accession>Q2CEE0</accession>
<dbReference type="eggNOG" id="COG2041">
    <property type="taxonomic scope" value="Bacteria"/>
</dbReference>
<evidence type="ECO:0000259" key="5">
    <source>
        <dbReference type="Pfam" id="PF00174"/>
    </source>
</evidence>
<dbReference type="PRINTS" id="PR00407">
    <property type="entry name" value="EUMOPTERIN"/>
</dbReference>
<keyword evidence="4" id="KW-0560">Oxidoreductase</keyword>
<dbReference type="GO" id="GO:0006790">
    <property type="term" value="P:sulfur compound metabolic process"/>
    <property type="evidence" value="ECO:0007669"/>
    <property type="project" value="TreeGrafter"/>
</dbReference>
<dbReference type="InterPro" id="IPR014756">
    <property type="entry name" value="Ig_E-set"/>
</dbReference>
<gene>
    <name evidence="7" type="ORF">OG2516_04144</name>
</gene>
<dbReference type="Gene3D" id="3.90.420.10">
    <property type="entry name" value="Oxidoreductase, molybdopterin-binding domain"/>
    <property type="match status" value="1"/>
</dbReference>
<dbReference type="FunFam" id="3.90.420.10:FF:000002">
    <property type="entry name" value="sulfite oxidase, mitochondrial"/>
    <property type="match status" value="1"/>
</dbReference>
<dbReference type="InterPro" id="IPR005066">
    <property type="entry name" value="MoCF_OxRdtse_dimer"/>
</dbReference>
<dbReference type="PANTHER" id="PTHR19372:SF7">
    <property type="entry name" value="SULFITE OXIDASE, MITOCHONDRIAL"/>
    <property type="match status" value="1"/>
</dbReference>
<dbReference type="GO" id="GO:0008482">
    <property type="term" value="F:sulfite oxidase activity"/>
    <property type="evidence" value="ECO:0007669"/>
    <property type="project" value="TreeGrafter"/>
</dbReference>
<dbReference type="GO" id="GO:0020037">
    <property type="term" value="F:heme binding"/>
    <property type="evidence" value="ECO:0007669"/>
    <property type="project" value="TreeGrafter"/>
</dbReference>
<dbReference type="InterPro" id="IPR000572">
    <property type="entry name" value="OxRdtase_Mopterin-bd_dom"/>
</dbReference>
<dbReference type="OrthoDB" id="9778777at2"/>
<sequence length="358" mass="39341">MNRSDDSFIVHRTRPLNAEPTPTALMSGFFTPQHLFYIRSHGDTPELPADHEVRLSGLVTSPLRFSLERLRREFPKRKVIATLQCAGNRRAEMQDVRQTSGDPWRIGAVGTAEWTGVALADVLAKAGIDETRARHVAFRCADVVDIDGEIAPYEVSISVERAMAGDVLVAWALNGEDLDPAHGAPMRIIVPGYAGARSAKWLLEIDVRDAPSDSPVQARDYKLFPPSVARQDANWDEGVTIEQMPVTSAICLPRPDEPIPPGRTTVKGYAMAYGRKVARVDVSTDGGRSWRQAGLMSERTTAAWTLWALDVDLPAGRHELVVKAVDEAGQSQPECLEGIWNFAGYLATAWHRVIVDVG</sequence>
<evidence type="ECO:0000256" key="3">
    <source>
        <dbReference type="ARBA" id="ARBA00022723"/>
    </source>
</evidence>
<comment type="cofactor">
    <cofactor evidence="1">
        <name>Mo-molybdopterin</name>
        <dbReference type="ChEBI" id="CHEBI:71302"/>
    </cofactor>
</comment>
<organism evidence="7 8">
    <name type="scientific">Oceanicola granulosus (strain ATCC BAA-861 / DSM 15982 / KCTC 12143 / HTCC2516)</name>
    <dbReference type="NCBI Taxonomy" id="314256"/>
    <lineage>
        <taxon>Bacteria</taxon>
        <taxon>Pseudomonadati</taxon>
        <taxon>Pseudomonadota</taxon>
        <taxon>Alphaproteobacteria</taxon>
        <taxon>Rhodobacterales</taxon>
        <taxon>Roseobacteraceae</taxon>
        <taxon>Oceanicola</taxon>
    </lineage>
</organism>
<dbReference type="SUPFAM" id="SSF81296">
    <property type="entry name" value="E set domains"/>
    <property type="match status" value="1"/>
</dbReference>
<keyword evidence="2" id="KW-0500">Molybdenum</keyword>
<keyword evidence="3" id="KW-0479">Metal-binding</keyword>
<evidence type="ECO:0000256" key="1">
    <source>
        <dbReference type="ARBA" id="ARBA00001924"/>
    </source>
</evidence>
<proteinExistence type="predicted"/>
<dbReference type="InterPro" id="IPR036374">
    <property type="entry name" value="OxRdtase_Mopterin-bd_sf"/>
</dbReference>
<feature type="domain" description="Oxidoreductase molybdopterin-binding" evidence="5">
    <location>
        <begin position="41"/>
        <end position="214"/>
    </location>
</feature>
<dbReference type="PANTHER" id="PTHR19372">
    <property type="entry name" value="SULFITE REDUCTASE"/>
    <property type="match status" value="1"/>
</dbReference>
<dbReference type="GO" id="GO:0043546">
    <property type="term" value="F:molybdopterin cofactor binding"/>
    <property type="evidence" value="ECO:0007669"/>
    <property type="project" value="TreeGrafter"/>
</dbReference>
<comment type="caution">
    <text evidence="7">The sequence shown here is derived from an EMBL/GenBank/DDBJ whole genome shotgun (WGS) entry which is preliminary data.</text>
</comment>
<dbReference type="Pfam" id="PF03404">
    <property type="entry name" value="Mo-co_dimer"/>
    <property type="match status" value="1"/>
</dbReference>